<dbReference type="GeneID" id="92077155"/>
<protein>
    <recommendedName>
        <fullName evidence="9">FAD-binding domain-containing protein</fullName>
    </recommendedName>
</protein>
<sequence>MMKNDSFGNHHDTSSSHYYTHKRNDSNPLFSARADRGCWYRGLALGQVLRKHGVSFEIFERSESRYARPEGWAVVLHALVPTPWKQITKYWDDETSDVARLGFEFAFYDPEVSMTKMGYRDDYREDGEAEVIRANRHRLRDWLLTNLPVQNGKQAVQVEETEDQVTVHFRDGTSATGDILVGADGVKSVVRKHLLKGVDQFEYDKISILTSNLRLEGEDLAEQLALGHSAYMVVLQDESRYLVTQHGAVHAIKDALSLGKALTTLPDSSRSTIATSLGSYQEVMLARGRQAAMESRMAFADPSLPKTMFARQVVSLPEDRITL</sequence>
<gene>
    <name evidence="7" type="ORF">PG986_007871</name>
</gene>
<dbReference type="Gene3D" id="3.50.50.60">
    <property type="entry name" value="FAD/NAD(P)-binding domain"/>
    <property type="match status" value="2"/>
</dbReference>
<comment type="caution">
    <text evidence="7">The sequence shown here is derived from an EMBL/GenBank/DDBJ whole genome shotgun (WGS) entry which is preliminary data.</text>
</comment>
<evidence type="ECO:0000313" key="7">
    <source>
        <dbReference type="EMBL" id="KAK7952143.1"/>
    </source>
</evidence>
<accession>A0ABR1QE40</accession>
<evidence type="ECO:0000313" key="8">
    <source>
        <dbReference type="Proteomes" id="UP001391051"/>
    </source>
</evidence>
<evidence type="ECO:0000256" key="1">
    <source>
        <dbReference type="ARBA" id="ARBA00001974"/>
    </source>
</evidence>
<proteinExistence type="predicted"/>
<organism evidence="7 8">
    <name type="scientific">Apiospora aurea</name>
    <dbReference type="NCBI Taxonomy" id="335848"/>
    <lineage>
        <taxon>Eukaryota</taxon>
        <taxon>Fungi</taxon>
        <taxon>Dikarya</taxon>
        <taxon>Ascomycota</taxon>
        <taxon>Pezizomycotina</taxon>
        <taxon>Sordariomycetes</taxon>
        <taxon>Xylariomycetidae</taxon>
        <taxon>Amphisphaeriales</taxon>
        <taxon>Apiosporaceae</taxon>
        <taxon>Apiospora</taxon>
    </lineage>
</organism>
<dbReference type="InterPro" id="IPR036188">
    <property type="entry name" value="FAD/NAD-bd_sf"/>
</dbReference>
<dbReference type="SUPFAM" id="SSF51905">
    <property type="entry name" value="FAD/NAD(P)-binding domain"/>
    <property type="match status" value="1"/>
</dbReference>
<dbReference type="Proteomes" id="UP001391051">
    <property type="component" value="Unassembled WGS sequence"/>
</dbReference>
<evidence type="ECO:0000256" key="4">
    <source>
        <dbReference type="ARBA" id="ARBA00023002"/>
    </source>
</evidence>
<evidence type="ECO:0000256" key="3">
    <source>
        <dbReference type="ARBA" id="ARBA00022827"/>
    </source>
</evidence>
<dbReference type="PANTHER" id="PTHR47178">
    <property type="entry name" value="MONOOXYGENASE, FAD-BINDING"/>
    <property type="match status" value="1"/>
</dbReference>
<feature type="region of interest" description="Disordered" evidence="6">
    <location>
        <begin position="1"/>
        <end position="20"/>
    </location>
</feature>
<keyword evidence="4" id="KW-0560">Oxidoreductase</keyword>
<reference evidence="7 8" key="1">
    <citation type="submission" date="2023-01" db="EMBL/GenBank/DDBJ databases">
        <title>Analysis of 21 Apiospora genomes using comparative genomics revels a genus with tremendous synthesis potential of carbohydrate active enzymes and secondary metabolites.</title>
        <authorList>
            <person name="Sorensen T."/>
        </authorList>
    </citation>
    <scope>NUCLEOTIDE SEQUENCE [LARGE SCALE GENOMIC DNA]</scope>
    <source>
        <strain evidence="7 8">CBS 24483</strain>
    </source>
</reference>
<dbReference type="RefSeq" id="XP_066700205.1">
    <property type="nucleotide sequence ID" value="XM_066844093.1"/>
</dbReference>
<evidence type="ECO:0000256" key="5">
    <source>
        <dbReference type="ARBA" id="ARBA00023033"/>
    </source>
</evidence>
<evidence type="ECO:0008006" key="9">
    <source>
        <dbReference type="Google" id="ProtNLM"/>
    </source>
</evidence>
<comment type="cofactor">
    <cofactor evidence="1">
        <name>FAD</name>
        <dbReference type="ChEBI" id="CHEBI:57692"/>
    </cofactor>
</comment>
<name>A0ABR1QE40_9PEZI</name>
<dbReference type="PANTHER" id="PTHR47178:SF6">
    <property type="entry name" value="FAD-BINDING DOMAIN-CONTAINING PROTEIN"/>
    <property type="match status" value="1"/>
</dbReference>
<keyword evidence="5" id="KW-0503">Monooxygenase</keyword>
<keyword evidence="2" id="KW-0285">Flavoprotein</keyword>
<keyword evidence="8" id="KW-1185">Reference proteome</keyword>
<dbReference type="EMBL" id="JAQQWE010000005">
    <property type="protein sequence ID" value="KAK7952143.1"/>
    <property type="molecule type" value="Genomic_DNA"/>
</dbReference>
<evidence type="ECO:0000256" key="6">
    <source>
        <dbReference type="SAM" id="MobiDB-lite"/>
    </source>
</evidence>
<keyword evidence="3" id="KW-0274">FAD</keyword>
<evidence type="ECO:0000256" key="2">
    <source>
        <dbReference type="ARBA" id="ARBA00022630"/>
    </source>
</evidence>